<dbReference type="EMBL" id="CP012748">
    <property type="protein sequence ID" value="ALL70652.1"/>
    <property type="molecule type" value="Genomic_DNA"/>
</dbReference>
<feature type="signal peptide" evidence="1">
    <location>
        <begin position="1"/>
        <end position="22"/>
    </location>
</feature>
<dbReference type="RefSeq" id="WP_035993810.1">
    <property type="nucleotide sequence ID" value="NZ_CP012748.1"/>
</dbReference>
<protein>
    <submittedName>
        <fullName evidence="3">Putative signal peptide protein</fullName>
    </submittedName>
</protein>
<organism evidence="3 4">
    <name type="scientific">Paraburkholderia caribensis MBA4</name>
    <dbReference type="NCBI Taxonomy" id="1323664"/>
    <lineage>
        <taxon>Bacteria</taxon>
        <taxon>Pseudomonadati</taxon>
        <taxon>Pseudomonadota</taxon>
        <taxon>Betaproteobacteria</taxon>
        <taxon>Burkholderiales</taxon>
        <taxon>Burkholderiaceae</taxon>
        <taxon>Paraburkholderia</taxon>
    </lineage>
</organism>
<dbReference type="GeneID" id="69974099"/>
<dbReference type="PANTHER" id="PTHR37017:SF11">
    <property type="entry name" value="ESTERASE_LIPASE_THIOESTERASE DOMAIN-CONTAINING PROTEIN"/>
    <property type="match status" value="1"/>
</dbReference>
<geneLocation type="plasmid" evidence="4"/>
<evidence type="ECO:0000313" key="3">
    <source>
        <dbReference type="EMBL" id="ALL70652.1"/>
    </source>
</evidence>
<sequence length="254" mass="26685">MRILSTLTLAAAALAVSGTAFAATPDAPAGVKNIVIVHGAFTDGSGWRAVHDILIHKGYNVRIVQPPMTTLAEDVAATNNAVIGQTGPVVLVGHGYGGSVITEAGARPKVKALVYVAAFQPDVGESVTQLAGSMPKLTDGVQKTIDGHYYFDPAKYGSDYAGDLVSNRTDFMAASQVAATVADFASAPFTVAWHNKPTYGIVATDDRVINPDLQRWMYKRAGSKVTEVKASHAIEISQPEAVAKVIEEAALHAK</sequence>
<dbReference type="Pfam" id="PF12697">
    <property type="entry name" value="Abhydrolase_6"/>
    <property type="match status" value="1"/>
</dbReference>
<accession>A0A0P0RP53</accession>
<dbReference type="AlphaFoldDB" id="A0A0P0RP53"/>
<name>A0A0P0RP53_9BURK</name>
<reference evidence="3 4" key="1">
    <citation type="journal article" date="2014" name="Genome Announc.">
        <title>Draft Genome Sequence of the Haloacid-Degrading Burkholderia caribensis Strain MBA4.</title>
        <authorList>
            <person name="Pan Y."/>
            <person name="Kong K.F."/>
            <person name="Tsang J.S."/>
        </authorList>
    </citation>
    <scope>NUCLEOTIDE SEQUENCE [LARGE SCALE GENOMIC DNA]</scope>
    <source>
        <strain evidence="3 4">MBA4</strain>
        <plasmid evidence="4">Plasmid</plasmid>
    </source>
</reference>
<dbReference type="InterPro" id="IPR052897">
    <property type="entry name" value="Sec-Metab_Biosynth_Hydrolase"/>
</dbReference>
<dbReference type="InterPro" id="IPR029058">
    <property type="entry name" value="AB_hydrolase_fold"/>
</dbReference>
<dbReference type="Proteomes" id="UP000019146">
    <property type="component" value="Plasmid unnamed"/>
</dbReference>
<feature type="domain" description="AB hydrolase-1" evidence="2">
    <location>
        <begin position="34"/>
        <end position="244"/>
    </location>
</feature>
<dbReference type="Gene3D" id="3.40.50.1820">
    <property type="entry name" value="alpha/beta hydrolase"/>
    <property type="match status" value="1"/>
</dbReference>
<keyword evidence="3" id="KW-0614">Plasmid</keyword>
<dbReference type="SUPFAM" id="SSF53474">
    <property type="entry name" value="alpha/beta-Hydrolases"/>
    <property type="match status" value="1"/>
</dbReference>
<evidence type="ECO:0000256" key="1">
    <source>
        <dbReference type="SAM" id="SignalP"/>
    </source>
</evidence>
<dbReference type="PANTHER" id="PTHR37017">
    <property type="entry name" value="AB HYDROLASE-1 DOMAIN-CONTAINING PROTEIN-RELATED"/>
    <property type="match status" value="1"/>
</dbReference>
<feature type="chain" id="PRO_5006054529" evidence="1">
    <location>
        <begin position="23"/>
        <end position="254"/>
    </location>
</feature>
<proteinExistence type="predicted"/>
<gene>
    <name evidence="3" type="ORF">K788_0004374</name>
</gene>
<evidence type="ECO:0000313" key="4">
    <source>
        <dbReference type="Proteomes" id="UP000019146"/>
    </source>
</evidence>
<evidence type="ECO:0000259" key="2">
    <source>
        <dbReference type="Pfam" id="PF12697"/>
    </source>
</evidence>
<keyword evidence="1" id="KW-0732">Signal</keyword>
<dbReference type="KEGG" id="bcai:K788_0004374"/>
<dbReference type="InterPro" id="IPR000073">
    <property type="entry name" value="AB_hydrolase_1"/>
</dbReference>